<keyword evidence="4" id="KW-0732">Signal</keyword>
<comment type="subcellular location">
    <subcellularLocation>
        <location evidence="1">Cell envelope</location>
    </subcellularLocation>
</comment>
<keyword evidence="9" id="KW-1185">Reference proteome</keyword>
<dbReference type="GO" id="GO:0030313">
    <property type="term" value="C:cell envelope"/>
    <property type="evidence" value="ECO:0007669"/>
    <property type="project" value="UniProtKB-SubCell"/>
</dbReference>
<gene>
    <name evidence="8" type="ORF">BKN37_15945</name>
</gene>
<evidence type="ECO:0000256" key="5">
    <source>
        <dbReference type="ARBA" id="ARBA00023136"/>
    </source>
</evidence>
<dbReference type="AlphaFoldDB" id="A0A1S1NHH3"/>
<dbReference type="SUPFAM" id="SSF89392">
    <property type="entry name" value="Prokaryotic lipoproteins and lipoprotein localization factors"/>
    <property type="match status" value="1"/>
</dbReference>
<keyword evidence="6" id="KW-0564">Palmitate</keyword>
<keyword evidence="5" id="KW-0472">Membrane</keyword>
<evidence type="ECO:0008006" key="10">
    <source>
        <dbReference type="Google" id="ProtNLM"/>
    </source>
</evidence>
<dbReference type="EMBL" id="MLQM01000088">
    <property type="protein sequence ID" value="OHV02510.1"/>
    <property type="molecule type" value="Genomic_DNA"/>
</dbReference>
<evidence type="ECO:0000256" key="6">
    <source>
        <dbReference type="ARBA" id="ARBA00023139"/>
    </source>
</evidence>
<dbReference type="Gene3D" id="2.50.20.20">
    <property type="match status" value="1"/>
</dbReference>
<dbReference type="Pfam" id="PF07161">
    <property type="entry name" value="LppX_LprAFG"/>
    <property type="match status" value="1"/>
</dbReference>
<keyword evidence="3" id="KW-1003">Cell membrane</keyword>
<accession>A0A1S1NHH3</accession>
<dbReference type="InterPro" id="IPR029046">
    <property type="entry name" value="LolA/LolB/LppX"/>
</dbReference>
<dbReference type="CDD" id="cd16334">
    <property type="entry name" value="LppX-like"/>
    <property type="match status" value="1"/>
</dbReference>
<keyword evidence="7" id="KW-0449">Lipoprotein</keyword>
<evidence type="ECO:0000313" key="8">
    <source>
        <dbReference type="EMBL" id="OHV02510.1"/>
    </source>
</evidence>
<evidence type="ECO:0000256" key="3">
    <source>
        <dbReference type="ARBA" id="ARBA00022475"/>
    </source>
</evidence>
<protein>
    <recommendedName>
        <fullName evidence="10">Lipoarabinomannan carrier protein LprG</fullName>
    </recommendedName>
</protein>
<reference evidence="8 9" key="1">
    <citation type="submission" date="2016-10" db="EMBL/GenBank/DDBJ databases">
        <title>Genome sequence of Mycobacterium talmonii.</title>
        <authorList>
            <person name="Greninger A.L."/>
            <person name="Elliott B."/>
            <person name="Vasireddy S."/>
            <person name="Vasireddy R."/>
        </authorList>
    </citation>
    <scope>NUCLEOTIDE SEQUENCE [LARGE SCALE GENOMIC DNA]</scope>
    <source>
        <strain evidence="9">NE-TNMC-100812</strain>
    </source>
</reference>
<dbReference type="Proteomes" id="UP000179734">
    <property type="component" value="Unassembled WGS sequence"/>
</dbReference>
<dbReference type="InterPro" id="IPR009830">
    <property type="entry name" value="LppX/LprAFG"/>
</dbReference>
<evidence type="ECO:0000256" key="7">
    <source>
        <dbReference type="ARBA" id="ARBA00023288"/>
    </source>
</evidence>
<comment type="caution">
    <text evidence="8">The sequence shown here is derived from an EMBL/GenBank/DDBJ whole genome shotgun (WGS) entry which is preliminary data.</text>
</comment>
<evidence type="ECO:0000313" key="9">
    <source>
        <dbReference type="Proteomes" id="UP000179734"/>
    </source>
</evidence>
<name>A0A1S1NHH3_9MYCO</name>
<evidence type="ECO:0000256" key="4">
    <source>
        <dbReference type="ARBA" id="ARBA00022729"/>
    </source>
</evidence>
<evidence type="ECO:0000256" key="1">
    <source>
        <dbReference type="ARBA" id="ARBA00004196"/>
    </source>
</evidence>
<sequence>MALSVTGKIAEMPVKTLGGELTTQPGAAAQGDAKITIMGADVGIKFVEFDRRMYASLPGGAWRDYGPTSQVYDVAAILNPDTGLANLLSDFIDPKAEARETVDGQETIRVSGKVTADAVNKIVPLDASKKMSTTVWIQESGDHQLVKAKLEPSKDNAIEMVLSNWNVPVTIDKPTTGP</sequence>
<proteinExistence type="inferred from homology"/>
<comment type="similarity">
    <text evidence="2">Belongs to the LppX/LprAFG lipoprotein family.</text>
</comment>
<organism evidence="8 9">
    <name type="scientific">Mycobacterium talmoniae</name>
    <dbReference type="NCBI Taxonomy" id="1858794"/>
    <lineage>
        <taxon>Bacteria</taxon>
        <taxon>Bacillati</taxon>
        <taxon>Actinomycetota</taxon>
        <taxon>Actinomycetes</taxon>
        <taxon>Mycobacteriales</taxon>
        <taxon>Mycobacteriaceae</taxon>
        <taxon>Mycobacterium</taxon>
    </lineage>
</organism>
<evidence type="ECO:0000256" key="2">
    <source>
        <dbReference type="ARBA" id="ARBA00009194"/>
    </source>
</evidence>